<comment type="caution">
    <text evidence="2">The sequence shown here is derived from an EMBL/GenBank/DDBJ whole genome shotgun (WGS) entry which is preliminary data.</text>
</comment>
<proteinExistence type="predicted"/>
<evidence type="ECO:0000313" key="2">
    <source>
        <dbReference type="EMBL" id="KAI6299435.1"/>
    </source>
</evidence>
<gene>
    <name evidence="2" type="ORF">MCOR33_004675</name>
</gene>
<protein>
    <submittedName>
        <fullName evidence="2">Uncharacterized protein</fullName>
    </submittedName>
</protein>
<accession>A0ABQ8NMQ1</accession>
<feature type="region of interest" description="Disordered" evidence="1">
    <location>
        <begin position="186"/>
        <end position="209"/>
    </location>
</feature>
<evidence type="ECO:0000256" key="1">
    <source>
        <dbReference type="SAM" id="MobiDB-lite"/>
    </source>
</evidence>
<dbReference type="EMBL" id="JABSND010000069">
    <property type="protein sequence ID" value="KAI6299435.1"/>
    <property type="molecule type" value="Genomic_DNA"/>
</dbReference>
<evidence type="ECO:0000313" key="3">
    <source>
        <dbReference type="Proteomes" id="UP001059893"/>
    </source>
</evidence>
<keyword evidence="3" id="KW-1185">Reference proteome</keyword>
<organism evidence="2 3">
    <name type="scientific">Pyricularia grisea</name>
    <name type="common">Crabgrass-specific blast fungus</name>
    <name type="synonym">Magnaporthe grisea</name>
    <dbReference type="NCBI Taxonomy" id="148305"/>
    <lineage>
        <taxon>Eukaryota</taxon>
        <taxon>Fungi</taxon>
        <taxon>Dikarya</taxon>
        <taxon>Ascomycota</taxon>
        <taxon>Pezizomycotina</taxon>
        <taxon>Sordariomycetes</taxon>
        <taxon>Sordariomycetidae</taxon>
        <taxon>Magnaporthales</taxon>
        <taxon>Pyriculariaceae</taxon>
        <taxon>Pyricularia</taxon>
    </lineage>
</organism>
<reference evidence="2" key="1">
    <citation type="submission" date="2021-01" db="EMBL/GenBank/DDBJ databases">
        <title>Deciphering the adaptive evolutionary patterns associated with biogeogrpahic diversity in the finger millet blast pathogen Magnaporthe oryzae in Eastern Africa.</title>
        <authorList>
            <person name="Onyema G."/>
            <person name="Shittu T.A."/>
            <person name="Dodsworth S."/>
            <person name="Devilliers S."/>
            <person name="Muthumeenakshi S."/>
            <person name="Sreenivasaprasad S."/>
        </authorList>
    </citation>
    <scope>NUCLEOTIDE SEQUENCE</scope>
    <source>
        <strain evidence="2">D15/s37</strain>
    </source>
</reference>
<feature type="compositionally biased region" description="Polar residues" evidence="1">
    <location>
        <begin position="199"/>
        <end position="209"/>
    </location>
</feature>
<name>A0ABQ8NMQ1_PYRGI</name>
<dbReference type="Proteomes" id="UP001059893">
    <property type="component" value="Unassembled WGS sequence"/>
</dbReference>
<sequence>MGLLPCGVLNATALMADPKTSRKARHHGNGAKNAMSPEWDLYNAAATLESRGAEPRGALSEFEPVCQHLPGTVQDLPLNHQHPGQCGKQVGLRIRMVATWPRFPTWTKRGQWLFILSSTVLLAADIFRIRPKRIAVFPDVLGRVSSVVRGSKFVCGFGVDMALGWNGTRQDYSQLAVEVLASSAAGRTSRESPLPESGARSTLRTSGAG</sequence>